<dbReference type="PANTHER" id="PTHR43792">
    <property type="entry name" value="GNAT FAMILY, PUTATIVE (AFU_ORTHOLOGUE AFUA_3G00765)-RELATED-RELATED"/>
    <property type="match status" value="1"/>
</dbReference>
<evidence type="ECO:0000313" key="3">
    <source>
        <dbReference type="Proteomes" id="UP000659496"/>
    </source>
</evidence>
<name>A0ABR8PK75_9BACL</name>
<reference evidence="2 3" key="1">
    <citation type="submission" date="2020-08" db="EMBL/GenBank/DDBJ databases">
        <title>A Genomic Blueprint of the Chicken Gut Microbiome.</title>
        <authorList>
            <person name="Gilroy R."/>
            <person name="Ravi A."/>
            <person name="Getino M."/>
            <person name="Pursley I."/>
            <person name="Horton D.L."/>
            <person name="Alikhan N.-F."/>
            <person name="Baker D."/>
            <person name="Gharbi K."/>
            <person name="Hall N."/>
            <person name="Watson M."/>
            <person name="Adriaenssens E.M."/>
            <person name="Foster-Nyarko E."/>
            <person name="Jarju S."/>
            <person name="Secka A."/>
            <person name="Antonio M."/>
            <person name="Oren A."/>
            <person name="Chaudhuri R."/>
            <person name="La Ragione R.M."/>
            <person name="Hildebrand F."/>
            <person name="Pallen M.J."/>
        </authorList>
    </citation>
    <scope>NUCLEOTIDE SEQUENCE [LARGE SCALE GENOMIC DNA]</scope>
    <source>
        <strain evidence="2 3">Sa3CUA8</strain>
    </source>
</reference>
<dbReference type="PANTHER" id="PTHR43792:SF1">
    <property type="entry name" value="N-ACETYLTRANSFERASE DOMAIN-CONTAINING PROTEIN"/>
    <property type="match status" value="1"/>
</dbReference>
<evidence type="ECO:0000259" key="1">
    <source>
        <dbReference type="PROSITE" id="PS51186"/>
    </source>
</evidence>
<organism evidence="2 3">
    <name type="scientific">Sporosarcina gallistercoris</name>
    <dbReference type="NCBI Taxonomy" id="2762245"/>
    <lineage>
        <taxon>Bacteria</taxon>
        <taxon>Bacillati</taxon>
        <taxon>Bacillota</taxon>
        <taxon>Bacilli</taxon>
        <taxon>Bacillales</taxon>
        <taxon>Caryophanaceae</taxon>
        <taxon>Sporosarcina</taxon>
    </lineage>
</organism>
<dbReference type="InterPro" id="IPR000182">
    <property type="entry name" value="GNAT_dom"/>
</dbReference>
<dbReference type="Pfam" id="PF13302">
    <property type="entry name" value="Acetyltransf_3"/>
    <property type="match status" value="1"/>
</dbReference>
<feature type="domain" description="N-acetyltransferase" evidence="1">
    <location>
        <begin position="26"/>
        <end position="180"/>
    </location>
</feature>
<dbReference type="EMBL" id="JACSQY010000006">
    <property type="protein sequence ID" value="MBD7908573.1"/>
    <property type="molecule type" value="Genomic_DNA"/>
</dbReference>
<gene>
    <name evidence="2" type="ORF">H9659_09540</name>
</gene>
<dbReference type="Gene3D" id="3.40.630.30">
    <property type="match status" value="1"/>
</dbReference>
<dbReference type="SUPFAM" id="SSF55729">
    <property type="entry name" value="Acyl-CoA N-acyltransferases (Nat)"/>
    <property type="match status" value="1"/>
</dbReference>
<dbReference type="Proteomes" id="UP000659496">
    <property type="component" value="Unassembled WGS sequence"/>
</dbReference>
<accession>A0ABR8PK75</accession>
<dbReference type="InterPro" id="IPR016181">
    <property type="entry name" value="Acyl_CoA_acyltransferase"/>
</dbReference>
<protein>
    <submittedName>
        <fullName evidence="2">GNAT family N-acetyltransferase</fullName>
    </submittedName>
</protein>
<sequence>MLNEKGTHDLCKNPKELTVIAESPRISLVSLEASHIEPLKQIWGDESVMSLCGGASDFSKFHKTIEAYSEQQLKYGLSVYGVLDKKTEELVGTAGFNWYGDPGETELIYHFRKRSWGLGFAFEAASLCLDIAMTHSSLIRITASADSRNLASIHILEKLGFKFIAFQWFEDTQQEEPTFELLKTDMKPKGMEEM</sequence>
<dbReference type="PROSITE" id="PS51186">
    <property type="entry name" value="GNAT"/>
    <property type="match status" value="1"/>
</dbReference>
<dbReference type="InterPro" id="IPR051531">
    <property type="entry name" value="N-acetyltransferase"/>
</dbReference>
<comment type="caution">
    <text evidence="2">The sequence shown here is derived from an EMBL/GenBank/DDBJ whole genome shotgun (WGS) entry which is preliminary data.</text>
</comment>
<keyword evidence="3" id="KW-1185">Reference proteome</keyword>
<proteinExistence type="predicted"/>
<evidence type="ECO:0000313" key="2">
    <source>
        <dbReference type="EMBL" id="MBD7908573.1"/>
    </source>
</evidence>